<evidence type="ECO:0000313" key="10">
    <source>
        <dbReference type="Proteomes" id="UP000306791"/>
    </source>
</evidence>
<evidence type="ECO:0000259" key="8">
    <source>
        <dbReference type="PROSITE" id="PS51645"/>
    </source>
</evidence>
<dbReference type="InterPro" id="IPR006050">
    <property type="entry name" value="DNA_photolyase_N"/>
</dbReference>
<keyword evidence="10" id="KW-1185">Reference proteome</keyword>
<evidence type="ECO:0000256" key="4">
    <source>
        <dbReference type="ARBA" id="ARBA00022630"/>
    </source>
</evidence>
<keyword evidence="5 7" id="KW-0274">FAD</keyword>
<dbReference type="PANTHER" id="PTHR11455:SF9">
    <property type="entry name" value="CRYPTOCHROME CIRCADIAN CLOCK 5 ISOFORM X1"/>
    <property type="match status" value="1"/>
</dbReference>
<reference evidence="9 10" key="1">
    <citation type="submission" date="2019-05" db="EMBL/GenBank/DDBJ databases">
        <title>Microbulbifer harenosus sp. nov., an alginate-degrading bacterium isolated from coastal sand.</title>
        <authorList>
            <person name="Huang H."/>
            <person name="Mo K."/>
            <person name="Bao S."/>
        </authorList>
    </citation>
    <scope>NUCLEOTIDE SEQUENCE [LARGE SCALE GENOMIC DNA]</scope>
    <source>
        <strain evidence="9 10">HB161719</strain>
    </source>
</reference>
<dbReference type="SUPFAM" id="SSF52425">
    <property type="entry name" value="Cryptochrome/photolyase, N-terminal domain"/>
    <property type="match status" value="1"/>
</dbReference>
<evidence type="ECO:0000256" key="7">
    <source>
        <dbReference type="RuleBase" id="RU004182"/>
    </source>
</evidence>
<evidence type="ECO:0000256" key="1">
    <source>
        <dbReference type="ARBA" id="ARBA00001932"/>
    </source>
</evidence>
<evidence type="ECO:0000256" key="5">
    <source>
        <dbReference type="ARBA" id="ARBA00022827"/>
    </source>
</evidence>
<comment type="cofactor">
    <cofactor evidence="1">
        <name>(6R)-5,10-methylene-5,6,7,8-tetrahydrofolate</name>
        <dbReference type="ChEBI" id="CHEBI:15636"/>
    </cofactor>
</comment>
<dbReference type="PROSITE" id="PS00394">
    <property type="entry name" value="DNA_PHOTOLYASES_1_1"/>
    <property type="match status" value="1"/>
</dbReference>
<evidence type="ECO:0000256" key="3">
    <source>
        <dbReference type="ARBA" id="ARBA00005862"/>
    </source>
</evidence>
<comment type="similarity">
    <text evidence="7">Belongs to the DNA photolyase family.</text>
</comment>
<dbReference type="Proteomes" id="UP000306791">
    <property type="component" value="Unassembled WGS sequence"/>
</dbReference>
<dbReference type="PROSITE" id="PS00691">
    <property type="entry name" value="DNA_PHOTOLYASES_1_2"/>
    <property type="match status" value="1"/>
</dbReference>
<name>A0ABY2UGB0_9GAMM</name>
<dbReference type="PROSITE" id="PS51645">
    <property type="entry name" value="PHR_CRY_ALPHA_BETA"/>
    <property type="match status" value="1"/>
</dbReference>
<dbReference type="Gene3D" id="1.25.40.80">
    <property type="match status" value="1"/>
</dbReference>
<evidence type="ECO:0000256" key="2">
    <source>
        <dbReference type="ARBA" id="ARBA00001974"/>
    </source>
</evidence>
<dbReference type="EMBL" id="VANI01000013">
    <property type="protein sequence ID" value="TLM76572.1"/>
    <property type="molecule type" value="Genomic_DNA"/>
</dbReference>
<sequence length="500" mass="56450">MSENNFARGLVWLRNDLRMEDNTALYRAARACDALAAVFIACPETWRSHGDGDNVVAMRLRTLKSLQASLAKKHIPLYFLELSRFAQVPAALQQICGKLEVDALFANAEYPLNEQRRDAAVRDTLKQIRVPVEYCTDRTLIPPGSLTTNSGDGFKVFTPFKRAFIAQHDNSDCGFDPLPAPRSLGPDHGNRWPEWIALAGENNLVRSIPDSVGDYGVAPGGERKVLDWTVGEGAAKKRLEAFSAVIPDYHKQRDFPALEGTSRLSPYLNCGAISVRQCARMALEENGGRWAGSCEGASSWLNEILWREFYQHLVVHFPRVCRNLPFKPETEGVPWANRPSDFERWREGQTGVPIVDAAMRQLNQTGWMHNRLRMVVASFLTKNLLTDWRLGERYFMQQLVDADFAANNGGWQWAASTGTDAAPYFRVFNPYSQSKRFDPDGDFIRRFVPELEDYSNKDIHCPPRDLFRGGSYPVPICDVTQSRKHAIEVFANLKSQESSD</sequence>
<organism evidence="9 10">
    <name type="scientific">Microbulbifer harenosus</name>
    <dbReference type="NCBI Taxonomy" id="2576840"/>
    <lineage>
        <taxon>Bacteria</taxon>
        <taxon>Pseudomonadati</taxon>
        <taxon>Pseudomonadota</taxon>
        <taxon>Gammaproteobacteria</taxon>
        <taxon>Cellvibrionales</taxon>
        <taxon>Microbulbiferaceae</taxon>
        <taxon>Microbulbifer</taxon>
    </lineage>
</organism>
<dbReference type="Pfam" id="PF03441">
    <property type="entry name" value="FAD_binding_7"/>
    <property type="match status" value="1"/>
</dbReference>
<dbReference type="InterPro" id="IPR036155">
    <property type="entry name" value="Crypto/Photolyase_N_sf"/>
</dbReference>
<evidence type="ECO:0000313" key="9">
    <source>
        <dbReference type="EMBL" id="TLM76572.1"/>
    </source>
</evidence>
<dbReference type="InterPro" id="IPR036134">
    <property type="entry name" value="Crypto/Photolyase_FAD-like_sf"/>
</dbReference>
<dbReference type="InterPro" id="IPR014729">
    <property type="entry name" value="Rossmann-like_a/b/a_fold"/>
</dbReference>
<comment type="caution">
    <text evidence="9">The sequence shown here is derived from an EMBL/GenBank/DDBJ whole genome shotgun (WGS) entry which is preliminary data.</text>
</comment>
<dbReference type="RefSeq" id="WP_138236123.1">
    <property type="nucleotide sequence ID" value="NZ_CP185860.1"/>
</dbReference>
<dbReference type="PANTHER" id="PTHR11455">
    <property type="entry name" value="CRYPTOCHROME"/>
    <property type="match status" value="1"/>
</dbReference>
<dbReference type="PRINTS" id="PR00147">
    <property type="entry name" value="DNAPHOTLYASE"/>
</dbReference>
<dbReference type="Gene3D" id="1.10.579.10">
    <property type="entry name" value="DNA Cyclobutane Dipyrimidine Photolyase, subunit A, domain 3"/>
    <property type="match status" value="1"/>
</dbReference>
<dbReference type="InterPro" id="IPR002081">
    <property type="entry name" value="Cryptochrome/DNA_photolyase_1"/>
</dbReference>
<protein>
    <submittedName>
        <fullName evidence="9">Deoxyribodipyrimidine photolyase</fullName>
    </submittedName>
</protein>
<dbReference type="Pfam" id="PF00875">
    <property type="entry name" value="DNA_photolyase"/>
    <property type="match status" value="1"/>
</dbReference>
<keyword evidence="6 7" id="KW-0157">Chromophore</keyword>
<feature type="domain" description="Photolyase/cryptochrome alpha/beta" evidence="8">
    <location>
        <begin position="7"/>
        <end position="140"/>
    </location>
</feature>
<accession>A0ABY2UGB0</accession>
<dbReference type="InterPro" id="IPR018394">
    <property type="entry name" value="DNA_photolyase_1_CS_C"/>
</dbReference>
<dbReference type="SUPFAM" id="SSF48173">
    <property type="entry name" value="Cryptochrome/photolyase FAD-binding domain"/>
    <property type="match status" value="1"/>
</dbReference>
<gene>
    <name evidence="9" type="ORF">FDY93_12645</name>
</gene>
<keyword evidence="4 7" id="KW-0285">Flavoprotein</keyword>
<evidence type="ECO:0000256" key="6">
    <source>
        <dbReference type="ARBA" id="ARBA00022991"/>
    </source>
</evidence>
<comment type="cofactor">
    <cofactor evidence="2">
        <name>FAD</name>
        <dbReference type="ChEBI" id="CHEBI:57692"/>
    </cofactor>
</comment>
<dbReference type="InterPro" id="IPR005101">
    <property type="entry name" value="Cryptochr/Photolyase_FAD-bd"/>
</dbReference>
<dbReference type="Gene3D" id="3.40.50.620">
    <property type="entry name" value="HUPs"/>
    <property type="match status" value="1"/>
</dbReference>
<proteinExistence type="inferred from homology"/>
<comment type="similarity">
    <text evidence="3">Belongs to the DNA photolyase class-1 family.</text>
</comment>